<gene>
    <name evidence="2" type="ORF">DNK34_05895</name>
</gene>
<feature type="transmembrane region" description="Helical" evidence="1">
    <location>
        <begin position="186"/>
        <end position="213"/>
    </location>
</feature>
<dbReference type="Proteomes" id="UP000291334">
    <property type="component" value="Unassembled WGS sequence"/>
</dbReference>
<feature type="transmembrane region" description="Helical" evidence="1">
    <location>
        <begin position="146"/>
        <end position="165"/>
    </location>
</feature>
<protein>
    <submittedName>
        <fullName evidence="2">Uncharacterized protein</fullName>
    </submittedName>
</protein>
<reference evidence="2 3" key="1">
    <citation type="submission" date="2018-06" db="EMBL/GenBank/DDBJ databases">
        <title>Three novel Pseudomonas species isolated from symptomatic oak.</title>
        <authorList>
            <person name="Bueno-Gonzalez V."/>
            <person name="Brady C."/>
        </authorList>
    </citation>
    <scope>NUCLEOTIDE SEQUENCE [LARGE SCALE GENOMIC DNA]</scope>
    <source>
        <strain evidence="2 3">P26B</strain>
    </source>
</reference>
<keyword evidence="1" id="KW-0812">Transmembrane</keyword>
<dbReference type="SUPFAM" id="SSF103473">
    <property type="entry name" value="MFS general substrate transporter"/>
    <property type="match status" value="1"/>
</dbReference>
<feature type="transmembrane region" description="Helical" evidence="1">
    <location>
        <begin position="225"/>
        <end position="244"/>
    </location>
</feature>
<dbReference type="InterPro" id="IPR036259">
    <property type="entry name" value="MFS_trans_sf"/>
</dbReference>
<name>A0ABY1ZBD5_9GAMM</name>
<feature type="transmembrane region" description="Helical" evidence="1">
    <location>
        <begin position="74"/>
        <end position="101"/>
    </location>
</feature>
<feature type="transmembrane region" description="Helical" evidence="1">
    <location>
        <begin position="265"/>
        <end position="284"/>
    </location>
</feature>
<accession>A0ABY1ZBD5</accession>
<keyword evidence="1" id="KW-1133">Transmembrane helix</keyword>
<feature type="transmembrane region" description="Helical" evidence="1">
    <location>
        <begin position="29"/>
        <end position="54"/>
    </location>
</feature>
<proteinExistence type="predicted"/>
<sequence>MTAISRTALTTPMDVSHSKSRLERVLNHWGALAWLLGLLGLLAGFASLFCYTHAIGRTDLFQAAAAHQSMLLVWLGSVGLMTIVFILIMASAAVLFALAVSMLNGHHSWQRRAINPLLFIVSAGYACFGGLILWRSDWGVERVAGTVGLVTALATLLLYLMSPNLHMPVGRSARKPKKGKGTSPWLLLLFLFLALMGTVVAGVFPAQMVLMAYRGEDTPDAVGQLMLTAVCSMILVLLPVWAFYKARGDLVRRWQVSLASMAGALLLYLMLSPATLGIITYAAANSMGMRDNQVRAYLLTDKDMLGELDTSEWSIQARQEGVARIEAFKLFGFGSVLLLCPAELVKTGLKDWPKHSERCLLTNTTLARLLPKRSEPA</sequence>
<comment type="caution">
    <text evidence="2">The sequence shown here is derived from an EMBL/GenBank/DDBJ whole genome shotgun (WGS) entry which is preliminary data.</text>
</comment>
<keyword evidence="3" id="KW-1185">Reference proteome</keyword>
<dbReference type="RefSeq" id="WP_131173511.1">
    <property type="nucleotide sequence ID" value="NZ_QJUM01000005.1"/>
</dbReference>
<keyword evidence="1" id="KW-0472">Membrane</keyword>
<organism evidence="2 3">
    <name type="scientific">Phytopseudomonas dryadis</name>
    <dbReference type="NCBI Taxonomy" id="2487520"/>
    <lineage>
        <taxon>Bacteria</taxon>
        <taxon>Pseudomonadati</taxon>
        <taxon>Pseudomonadota</taxon>
        <taxon>Gammaproteobacteria</taxon>
        <taxon>Pseudomonadales</taxon>
        <taxon>Pseudomonadaceae</taxon>
        <taxon>Phytopseudomonas</taxon>
    </lineage>
</organism>
<evidence type="ECO:0000313" key="3">
    <source>
        <dbReference type="Proteomes" id="UP000291334"/>
    </source>
</evidence>
<evidence type="ECO:0000256" key="1">
    <source>
        <dbReference type="SAM" id="Phobius"/>
    </source>
</evidence>
<dbReference type="EMBL" id="QJUM01000005">
    <property type="protein sequence ID" value="TBV08261.1"/>
    <property type="molecule type" value="Genomic_DNA"/>
</dbReference>
<feature type="transmembrane region" description="Helical" evidence="1">
    <location>
        <begin position="113"/>
        <end position="134"/>
    </location>
</feature>
<evidence type="ECO:0000313" key="2">
    <source>
        <dbReference type="EMBL" id="TBV08261.1"/>
    </source>
</evidence>